<dbReference type="InterPro" id="IPR006133">
    <property type="entry name" value="DNA-dir_DNA_pol_B_exonuc"/>
</dbReference>
<dbReference type="GO" id="GO:0005658">
    <property type="term" value="C:alpha DNA polymerase:primase complex"/>
    <property type="evidence" value="ECO:0007669"/>
    <property type="project" value="TreeGrafter"/>
</dbReference>
<proteinExistence type="predicted"/>
<sequence>MAPAVDPPGNENDNDNNDDYESLAKNRSRRQKVGKAGKFAAFEKLKKAKASGEKNKYEGEEEKDVYEMVNEDQYSKIVQDRQDDDWIVDDDGSGYVEDGREIFDDDIGEAPTKDNKNKAEKKKKNHNIVKPGTKPKSNIKSMFMAQAAGGSKKKQEKDVSLANDELLGDLMADLHKGPDAGIKPVPIKLKKKPEIRSSPVQKQSKPYTAVLIKKPLPKPNIPDTNDYDEVDGMDIETADTSVQNCTEQDDSGLMELNDVDFDENVDEEMSAGGDMKSVKVKEEKEEIPLEALSTGWTTFKEEMGSSQAEKITDIEVDSSHLPLVTNESGDQVLRFYWLDAYEDQYSHPGVVYLFGKVWIESAETHVSCCVTVKNIDRRIFVLPRPTKVTKQYAFEKVEVPVESDYMEIRYSADSPALPSDLSGNTFSHVFGTHVSSLEHLVLETKMKGPSWLDIKCPQISTPPISWCKLEVFVTRPDHISVVNDASLSPPPLIIGIACLVQNSLAMDKPAPKIPFNNISVVTKISQLVFKVYINYSKRKEIKIERNLSIPLGKNMILDATLN</sequence>
<dbReference type="PANTHER" id="PTHR45861:SF1">
    <property type="entry name" value="DNA POLYMERASE ALPHA CATALYTIC SUBUNIT"/>
    <property type="match status" value="1"/>
</dbReference>
<feature type="domain" description="DNA-directed DNA polymerase family B exonuclease" evidence="2">
    <location>
        <begin position="428"/>
        <end position="495"/>
    </location>
</feature>
<feature type="region of interest" description="Disordered" evidence="1">
    <location>
        <begin position="80"/>
        <end position="160"/>
    </location>
</feature>
<comment type="caution">
    <text evidence="4">The sequence shown here is derived from an EMBL/GenBank/DDBJ whole genome shotgun (WGS) entry which is preliminary data.</text>
</comment>
<feature type="compositionally biased region" description="Basic residues" evidence="1">
    <location>
        <begin position="26"/>
        <end position="35"/>
    </location>
</feature>
<evidence type="ECO:0000256" key="1">
    <source>
        <dbReference type="SAM" id="MobiDB-lite"/>
    </source>
</evidence>
<dbReference type="GO" id="GO:0006273">
    <property type="term" value="P:lagging strand elongation"/>
    <property type="evidence" value="ECO:0007669"/>
    <property type="project" value="TreeGrafter"/>
</dbReference>
<dbReference type="EC" id="2.7.7.7" evidence="4"/>
<keyword evidence="4" id="KW-0808">Transferase</keyword>
<dbReference type="AlphaFoldDB" id="A0A8S3R3C1"/>
<dbReference type="InterPro" id="IPR012337">
    <property type="entry name" value="RNaseH-like_sf"/>
</dbReference>
<keyword evidence="4" id="KW-0548">Nucleotidyltransferase</keyword>
<accession>A0A8S3R3C1</accession>
<dbReference type="GO" id="GO:0003887">
    <property type="term" value="F:DNA-directed DNA polymerase activity"/>
    <property type="evidence" value="ECO:0007669"/>
    <property type="project" value="UniProtKB-EC"/>
</dbReference>
<dbReference type="SUPFAM" id="SSF53098">
    <property type="entry name" value="Ribonuclease H-like"/>
    <property type="match status" value="1"/>
</dbReference>
<dbReference type="FunFam" id="2.40.50.730:FF:000001">
    <property type="entry name" value="DNA polymerase"/>
    <property type="match status" value="1"/>
</dbReference>
<dbReference type="PANTHER" id="PTHR45861">
    <property type="entry name" value="DNA POLYMERASE ALPHA CATALYTIC SUBUNIT"/>
    <property type="match status" value="1"/>
</dbReference>
<feature type="compositionally biased region" description="Acidic residues" evidence="1">
    <location>
        <begin position="12"/>
        <end position="21"/>
    </location>
</feature>
<dbReference type="GO" id="GO:1902975">
    <property type="term" value="P:mitotic DNA replication initiation"/>
    <property type="evidence" value="ECO:0007669"/>
    <property type="project" value="TreeGrafter"/>
</dbReference>
<name>A0A8S3R3C1_MYTED</name>
<evidence type="ECO:0000259" key="2">
    <source>
        <dbReference type="Pfam" id="PF03104"/>
    </source>
</evidence>
<dbReference type="GO" id="GO:0006272">
    <property type="term" value="P:leading strand elongation"/>
    <property type="evidence" value="ECO:0007669"/>
    <property type="project" value="TreeGrafter"/>
</dbReference>
<feature type="compositionally biased region" description="Acidic residues" evidence="1">
    <location>
        <begin position="82"/>
        <end position="92"/>
    </location>
</feature>
<feature type="region of interest" description="Disordered" evidence="1">
    <location>
        <begin position="1"/>
        <end position="37"/>
    </location>
</feature>
<dbReference type="GO" id="GO:0003682">
    <property type="term" value="F:chromatin binding"/>
    <property type="evidence" value="ECO:0007669"/>
    <property type="project" value="TreeGrafter"/>
</dbReference>
<gene>
    <name evidence="4" type="ORF">MEDL_16309</name>
</gene>
<keyword evidence="5" id="KW-1185">Reference proteome</keyword>
<dbReference type="InterPro" id="IPR024647">
    <property type="entry name" value="DNA_pol_a_cat_su_N"/>
</dbReference>
<organism evidence="4 5">
    <name type="scientific">Mytilus edulis</name>
    <name type="common">Blue mussel</name>
    <dbReference type="NCBI Taxonomy" id="6550"/>
    <lineage>
        <taxon>Eukaryota</taxon>
        <taxon>Metazoa</taxon>
        <taxon>Spiralia</taxon>
        <taxon>Lophotrochozoa</taxon>
        <taxon>Mollusca</taxon>
        <taxon>Bivalvia</taxon>
        <taxon>Autobranchia</taxon>
        <taxon>Pteriomorphia</taxon>
        <taxon>Mytilida</taxon>
        <taxon>Mytiloidea</taxon>
        <taxon>Mytilidae</taxon>
        <taxon>Mytilinae</taxon>
        <taxon>Mytilus</taxon>
    </lineage>
</organism>
<dbReference type="OrthoDB" id="6755010at2759"/>
<feature type="region of interest" description="Disordered" evidence="1">
    <location>
        <begin position="174"/>
        <end position="229"/>
    </location>
</feature>
<feature type="domain" description="DNA polymerase alpha catalytic subunit N-terminal" evidence="3">
    <location>
        <begin position="43"/>
        <end position="104"/>
    </location>
</feature>
<evidence type="ECO:0000313" key="4">
    <source>
        <dbReference type="EMBL" id="CAG2201638.1"/>
    </source>
</evidence>
<dbReference type="Gene3D" id="2.40.50.730">
    <property type="match status" value="2"/>
</dbReference>
<protein>
    <submittedName>
        <fullName evidence="4">POLA1</fullName>
        <ecNumber evidence="4">2.7.7.7</ecNumber>
    </submittedName>
</protein>
<reference evidence="4" key="1">
    <citation type="submission" date="2021-03" db="EMBL/GenBank/DDBJ databases">
        <authorList>
            <person name="Bekaert M."/>
        </authorList>
    </citation>
    <scope>NUCLEOTIDE SEQUENCE</scope>
</reference>
<evidence type="ECO:0000313" key="5">
    <source>
        <dbReference type="Proteomes" id="UP000683360"/>
    </source>
</evidence>
<dbReference type="Pfam" id="PF12254">
    <property type="entry name" value="DNA_pol_alpha_N"/>
    <property type="match status" value="1"/>
</dbReference>
<dbReference type="Pfam" id="PF03104">
    <property type="entry name" value="DNA_pol_B_exo1"/>
    <property type="match status" value="1"/>
</dbReference>
<dbReference type="Proteomes" id="UP000683360">
    <property type="component" value="Unassembled WGS sequence"/>
</dbReference>
<dbReference type="EMBL" id="CAJPWZ010000863">
    <property type="protein sequence ID" value="CAG2201638.1"/>
    <property type="molecule type" value="Genomic_DNA"/>
</dbReference>
<dbReference type="GO" id="GO:0003697">
    <property type="term" value="F:single-stranded DNA binding"/>
    <property type="evidence" value="ECO:0007669"/>
    <property type="project" value="TreeGrafter"/>
</dbReference>
<evidence type="ECO:0000259" key="3">
    <source>
        <dbReference type="Pfam" id="PF12254"/>
    </source>
</evidence>
<dbReference type="GO" id="GO:0003688">
    <property type="term" value="F:DNA replication origin binding"/>
    <property type="evidence" value="ECO:0007669"/>
    <property type="project" value="TreeGrafter"/>
</dbReference>